<keyword evidence="3" id="KW-0375">Hydrogen ion transport</keyword>
<dbReference type="PANTHER" id="PTHR13861">
    <property type="entry name" value="VACUOLAR ATP SYNTHASE SUBUNIT F"/>
    <property type="match status" value="1"/>
</dbReference>
<sequence>MPICGRKTLHWSGHGRMASIVTRAGRTTSLLITAIIGVGGTTTNGRVDRPLGKRHWSLHNGRGPSPRAPGRAFPVIRYSTMTSLARGKLIAVIGDEDTCVGFLLGGIGELNRARQPNFLVVDKNVSVQEIENTFKSFVSRDDVAIILINQHIAEMIRYAIDDHVKSIPAVLEIPSKEHPYDPSKDSILFRAKGMFSTDDFR</sequence>
<comment type="caution">
    <text evidence="5">The sequence shown here is derived from an EMBL/GenBank/DDBJ whole genome shotgun (WGS) entry which is preliminary data.</text>
</comment>
<gene>
    <name evidence="5" type="primary">vha-9</name>
    <name evidence="5" type="ORF">T02_1777</name>
</gene>
<dbReference type="NCBIfam" id="TIGR01101">
    <property type="entry name" value="V_ATP_synt_F"/>
    <property type="match status" value="1"/>
</dbReference>
<comment type="similarity">
    <text evidence="1">Belongs to the V-ATPase F subunit family.</text>
</comment>
<evidence type="ECO:0000256" key="2">
    <source>
        <dbReference type="ARBA" id="ARBA00022448"/>
    </source>
</evidence>
<evidence type="ECO:0000256" key="4">
    <source>
        <dbReference type="ARBA" id="ARBA00023065"/>
    </source>
</evidence>
<dbReference type="InterPro" id="IPR005772">
    <property type="entry name" value="ATPase_V1-cplx_fsu_euk"/>
</dbReference>
<dbReference type="GO" id="GO:0046961">
    <property type="term" value="F:proton-transporting ATPase activity, rotational mechanism"/>
    <property type="evidence" value="ECO:0007669"/>
    <property type="project" value="InterPro"/>
</dbReference>
<organism evidence="5 6">
    <name type="scientific">Trichinella nativa</name>
    <dbReference type="NCBI Taxonomy" id="6335"/>
    <lineage>
        <taxon>Eukaryota</taxon>
        <taxon>Metazoa</taxon>
        <taxon>Ecdysozoa</taxon>
        <taxon>Nematoda</taxon>
        <taxon>Enoplea</taxon>
        <taxon>Dorylaimia</taxon>
        <taxon>Trichinellida</taxon>
        <taxon>Trichinellidae</taxon>
        <taxon>Trichinella</taxon>
    </lineage>
</organism>
<proteinExistence type="inferred from homology"/>
<reference evidence="5 6" key="1">
    <citation type="submission" date="2015-05" db="EMBL/GenBank/DDBJ databases">
        <title>Evolution of Trichinella species and genotypes.</title>
        <authorList>
            <person name="Korhonen P.K."/>
            <person name="Edoardo P."/>
            <person name="Giuseppe L.R."/>
            <person name="Gasser R.B."/>
        </authorList>
    </citation>
    <scope>NUCLEOTIDE SEQUENCE [LARGE SCALE GENOMIC DNA]</scope>
    <source>
        <strain evidence="5">ISS10</strain>
    </source>
</reference>
<dbReference type="GO" id="GO:0033180">
    <property type="term" value="C:proton-transporting V-type ATPase, V1 domain"/>
    <property type="evidence" value="ECO:0007669"/>
    <property type="project" value="InterPro"/>
</dbReference>
<protein>
    <submittedName>
        <fullName evidence="5">V-type proton ATPase subunit F</fullName>
    </submittedName>
</protein>
<name>A0A0V1L711_9BILA</name>
<evidence type="ECO:0000256" key="3">
    <source>
        <dbReference type="ARBA" id="ARBA00022781"/>
    </source>
</evidence>
<dbReference type="EMBL" id="JYDW01000121">
    <property type="protein sequence ID" value="KRZ55175.1"/>
    <property type="molecule type" value="Genomic_DNA"/>
</dbReference>
<dbReference type="Gene3D" id="3.40.50.10580">
    <property type="entry name" value="ATPase, V1 complex, subunit F"/>
    <property type="match status" value="1"/>
</dbReference>
<dbReference type="Pfam" id="PF01990">
    <property type="entry name" value="ATP-synt_F"/>
    <property type="match status" value="1"/>
</dbReference>
<dbReference type="InterPro" id="IPR008218">
    <property type="entry name" value="ATPase_V1-cplx_f_g_su"/>
</dbReference>
<dbReference type="InterPro" id="IPR036906">
    <property type="entry name" value="ATPase_V1_fsu_sf"/>
</dbReference>
<dbReference type="PANTHER" id="PTHR13861:SF2">
    <property type="entry name" value="V-TYPE PROTON ATPASE SUBUNIT F"/>
    <property type="match status" value="1"/>
</dbReference>
<dbReference type="OrthoDB" id="10261947at2759"/>
<accession>A0A0V1L711</accession>
<dbReference type="FunFam" id="3.40.50.10580:FF:000001">
    <property type="entry name" value="V-type proton ATPase subunit F"/>
    <property type="match status" value="1"/>
</dbReference>
<evidence type="ECO:0000313" key="6">
    <source>
        <dbReference type="Proteomes" id="UP000054721"/>
    </source>
</evidence>
<keyword evidence="2" id="KW-0813">Transport</keyword>
<dbReference type="SUPFAM" id="SSF159468">
    <property type="entry name" value="AtpF-like"/>
    <property type="match status" value="1"/>
</dbReference>
<dbReference type="Proteomes" id="UP000054721">
    <property type="component" value="Unassembled WGS sequence"/>
</dbReference>
<keyword evidence="6" id="KW-1185">Reference proteome</keyword>
<keyword evidence="4" id="KW-0406">Ion transport</keyword>
<dbReference type="AlphaFoldDB" id="A0A0V1L711"/>
<dbReference type="STRING" id="6335.A0A0V1L711"/>
<evidence type="ECO:0000313" key="5">
    <source>
        <dbReference type="EMBL" id="KRZ55175.1"/>
    </source>
</evidence>
<evidence type="ECO:0000256" key="1">
    <source>
        <dbReference type="ARBA" id="ARBA00010148"/>
    </source>
</evidence>